<dbReference type="EMBL" id="NIZV01000621">
    <property type="protein sequence ID" value="RSL84092.1"/>
    <property type="molecule type" value="Genomic_DNA"/>
</dbReference>
<keyword evidence="2" id="KW-1185">Reference proteome</keyword>
<organism evidence="1 2">
    <name type="scientific">Fusarium ambrosium</name>
    <dbReference type="NCBI Taxonomy" id="131363"/>
    <lineage>
        <taxon>Eukaryota</taxon>
        <taxon>Fungi</taxon>
        <taxon>Dikarya</taxon>
        <taxon>Ascomycota</taxon>
        <taxon>Pezizomycotina</taxon>
        <taxon>Sordariomycetes</taxon>
        <taxon>Hypocreomycetidae</taxon>
        <taxon>Hypocreales</taxon>
        <taxon>Nectriaceae</taxon>
        <taxon>Fusarium</taxon>
        <taxon>Fusarium solani species complex</taxon>
    </lineage>
</organism>
<accession>A0A428S2N6</accession>
<name>A0A428S2N6_9HYPO</name>
<evidence type="ECO:0000313" key="2">
    <source>
        <dbReference type="Proteomes" id="UP000288429"/>
    </source>
</evidence>
<comment type="caution">
    <text evidence="1">The sequence shown here is derived from an EMBL/GenBank/DDBJ whole genome shotgun (WGS) entry which is preliminary data.</text>
</comment>
<sequence>MQVERSVTSDISSLLDSTEQFSAAFDEEANFCAGATQIHTHSPTCVKYSLGKKRRKGDLCRFKAPWSAADSQDAQQVESHDLPVVSAGGLRTDGTGVGGDGGIKNRTRQFLMRVANRIFTERPLSQVEVVAHLLGYPSEFTNSSAWAYLNVSLLYWHVFCRWRHLQQESGIELADSFVDESIIVEEAGQRISFAEAYRYRVDVLRGLCLYDYVSLVWLKRVSKDERSNGWGEVPFESDWSPGKHAVICFDGYLSKDFDQDDEGSCHHAKRDAKQWASSSGDEDLMGAHVEEAGAGQEDEEAASAYQSDNVGSATRLIDVVISAVGANQITARPRKFTAMVQRLCRFQQSALSSTAELQATVTPERSERRINTPGRVFSGAAVPPQDQVKAIKSQQICASKERVKMIQGI</sequence>
<evidence type="ECO:0000313" key="1">
    <source>
        <dbReference type="EMBL" id="RSL84092.1"/>
    </source>
</evidence>
<proteinExistence type="predicted"/>
<reference evidence="1 2" key="1">
    <citation type="submission" date="2017-06" db="EMBL/GenBank/DDBJ databases">
        <title>Cmopartive genomic analysis of Ambrosia Fusariam Clade fungi.</title>
        <authorList>
            <person name="Stajich J.E."/>
            <person name="Carrillo J."/>
            <person name="Kijimoto T."/>
            <person name="Eskalen A."/>
            <person name="O'Donnell K."/>
            <person name="Kasson M."/>
        </authorList>
    </citation>
    <scope>NUCLEOTIDE SEQUENCE [LARGE SCALE GENOMIC DNA]</scope>
    <source>
        <strain evidence="1 2">NRRL 20438</strain>
    </source>
</reference>
<dbReference type="AlphaFoldDB" id="A0A428S2N6"/>
<gene>
    <name evidence="1" type="ORF">CDV31_016748</name>
</gene>
<protein>
    <submittedName>
        <fullName evidence="1">Uncharacterized protein</fullName>
    </submittedName>
</protein>
<dbReference type="Proteomes" id="UP000288429">
    <property type="component" value="Unassembled WGS sequence"/>
</dbReference>